<feature type="region of interest" description="Disordered" evidence="1">
    <location>
        <begin position="1"/>
        <end position="300"/>
    </location>
</feature>
<dbReference type="AlphaFoldDB" id="A0A3M7RF35"/>
<sequence>MNNKALNKEFSQMIRNKNQVSKTGFTDSEEEDDTSKSLKSPKSARSSLSGRSLLSGRSPRDEKMAQFKRNEQKKFSIEKSDDDISPRRFSSSSKGKNLSPKSPRNFDDSPVRYPKISHSRSQSRDDDEDIFSKKMTPRSPHSSRSERDDLDSIDMMRTMRRPMNSDVLMKTKRAEEIGDFENRKSRTETPTKDSRYKRMESGLNAKTNFYSKRMHTMESDILEENSRSGKTTPSRSDSRHEVDEEMSKHSRSDSPRYLRSKSDSPKSPGRSLSLLDGDEYPKYEENHEEAKILSKQDSSR</sequence>
<dbReference type="Proteomes" id="UP000276133">
    <property type="component" value="Unassembled WGS sequence"/>
</dbReference>
<feature type="compositionally biased region" description="Basic and acidic residues" evidence="1">
    <location>
        <begin position="236"/>
        <end position="264"/>
    </location>
</feature>
<feature type="compositionally biased region" description="Polar residues" evidence="1">
    <location>
        <begin position="1"/>
        <end position="26"/>
    </location>
</feature>
<evidence type="ECO:0000313" key="2">
    <source>
        <dbReference type="EMBL" id="RNA22044.1"/>
    </source>
</evidence>
<dbReference type="EMBL" id="REGN01003547">
    <property type="protein sequence ID" value="RNA22044.1"/>
    <property type="molecule type" value="Genomic_DNA"/>
</dbReference>
<feature type="compositionally biased region" description="Low complexity" evidence="1">
    <location>
        <begin position="37"/>
        <end position="57"/>
    </location>
</feature>
<feature type="compositionally biased region" description="Basic and acidic residues" evidence="1">
    <location>
        <begin position="279"/>
        <end position="300"/>
    </location>
</feature>
<reference evidence="2 3" key="1">
    <citation type="journal article" date="2018" name="Sci. Rep.">
        <title>Genomic signatures of local adaptation to the degree of environmental predictability in rotifers.</title>
        <authorList>
            <person name="Franch-Gras L."/>
            <person name="Hahn C."/>
            <person name="Garcia-Roger E.M."/>
            <person name="Carmona M.J."/>
            <person name="Serra M."/>
            <person name="Gomez A."/>
        </authorList>
    </citation>
    <scope>NUCLEOTIDE SEQUENCE [LARGE SCALE GENOMIC DNA]</scope>
    <source>
        <strain evidence="2">HYR1</strain>
    </source>
</reference>
<keyword evidence="3" id="KW-1185">Reference proteome</keyword>
<protein>
    <submittedName>
        <fullName evidence="2">Uncharacterized protein</fullName>
    </submittedName>
</protein>
<evidence type="ECO:0000313" key="3">
    <source>
        <dbReference type="Proteomes" id="UP000276133"/>
    </source>
</evidence>
<name>A0A3M7RF35_BRAPC</name>
<feature type="compositionally biased region" description="Basic and acidic residues" evidence="1">
    <location>
        <begin position="58"/>
        <end position="86"/>
    </location>
</feature>
<feature type="compositionally biased region" description="Basic and acidic residues" evidence="1">
    <location>
        <begin position="172"/>
        <end position="200"/>
    </location>
</feature>
<feature type="compositionally biased region" description="Polar residues" evidence="1">
    <location>
        <begin position="88"/>
        <end position="102"/>
    </location>
</feature>
<accession>A0A3M7RF35</accession>
<evidence type="ECO:0000256" key="1">
    <source>
        <dbReference type="SAM" id="MobiDB-lite"/>
    </source>
</evidence>
<comment type="caution">
    <text evidence="2">The sequence shown here is derived from an EMBL/GenBank/DDBJ whole genome shotgun (WGS) entry which is preliminary data.</text>
</comment>
<gene>
    <name evidence="2" type="ORF">BpHYR1_032973</name>
</gene>
<organism evidence="2 3">
    <name type="scientific">Brachionus plicatilis</name>
    <name type="common">Marine rotifer</name>
    <name type="synonym">Brachionus muelleri</name>
    <dbReference type="NCBI Taxonomy" id="10195"/>
    <lineage>
        <taxon>Eukaryota</taxon>
        <taxon>Metazoa</taxon>
        <taxon>Spiralia</taxon>
        <taxon>Gnathifera</taxon>
        <taxon>Rotifera</taxon>
        <taxon>Eurotatoria</taxon>
        <taxon>Monogononta</taxon>
        <taxon>Pseudotrocha</taxon>
        <taxon>Ploima</taxon>
        <taxon>Brachionidae</taxon>
        <taxon>Brachionus</taxon>
    </lineage>
</organism>
<proteinExistence type="predicted"/>